<dbReference type="InterPro" id="IPR034485">
    <property type="entry name" value="Anaerobic_Cys-type_sulfatase-m"/>
</dbReference>
<evidence type="ECO:0000259" key="7">
    <source>
        <dbReference type="PROSITE" id="PS51918"/>
    </source>
</evidence>
<dbReference type="GO" id="GO:0051536">
    <property type="term" value="F:iron-sulfur cluster binding"/>
    <property type="evidence" value="ECO:0007669"/>
    <property type="project" value="UniProtKB-KW"/>
</dbReference>
<dbReference type="EMBL" id="DWWV01000029">
    <property type="protein sequence ID" value="HJC09641.1"/>
    <property type="molecule type" value="Genomic_DNA"/>
</dbReference>
<reference evidence="8" key="2">
    <citation type="submission" date="2021-04" db="EMBL/GenBank/DDBJ databases">
        <authorList>
            <person name="Gilroy R."/>
        </authorList>
    </citation>
    <scope>NUCLEOTIDE SEQUENCE</scope>
    <source>
        <strain evidence="8">ChiSxjej6B18-287</strain>
    </source>
</reference>
<proteinExistence type="inferred from homology"/>
<evidence type="ECO:0000313" key="8">
    <source>
        <dbReference type="EMBL" id="HJC09641.1"/>
    </source>
</evidence>
<dbReference type="Proteomes" id="UP000823893">
    <property type="component" value="Unassembled WGS sequence"/>
</dbReference>
<gene>
    <name evidence="8" type="ORF">H9935_02365</name>
</gene>
<dbReference type="AlphaFoldDB" id="A0A9D2N421"/>
<dbReference type="SFLD" id="SFLDG01067">
    <property type="entry name" value="SPASM/twitch_domain_containing"/>
    <property type="match status" value="1"/>
</dbReference>
<keyword evidence="5" id="KW-0411">Iron-sulfur</keyword>
<dbReference type="SFLD" id="SFLDG01384">
    <property type="entry name" value="thioether_bond_formation_requi"/>
    <property type="match status" value="1"/>
</dbReference>
<keyword evidence="4" id="KW-0408">Iron</keyword>
<dbReference type="CDD" id="cd01335">
    <property type="entry name" value="Radical_SAM"/>
    <property type="match status" value="1"/>
</dbReference>
<organism evidence="8 9">
    <name type="scientific">Candidatus Blautia merdigallinarum</name>
    <dbReference type="NCBI Taxonomy" id="2838495"/>
    <lineage>
        <taxon>Bacteria</taxon>
        <taxon>Bacillati</taxon>
        <taxon>Bacillota</taxon>
        <taxon>Clostridia</taxon>
        <taxon>Lachnospirales</taxon>
        <taxon>Lachnospiraceae</taxon>
        <taxon>Blautia</taxon>
    </lineage>
</organism>
<dbReference type="SFLD" id="SFLDS00029">
    <property type="entry name" value="Radical_SAM"/>
    <property type="match status" value="1"/>
</dbReference>
<dbReference type="SFLD" id="SFLDG01386">
    <property type="entry name" value="main_SPASM_domain-containing"/>
    <property type="match status" value="1"/>
</dbReference>
<dbReference type="Pfam" id="PF13186">
    <property type="entry name" value="SPASM"/>
    <property type="match status" value="1"/>
</dbReference>
<dbReference type="Gene3D" id="3.20.20.70">
    <property type="entry name" value="Aldolase class I"/>
    <property type="match status" value="1"/>
</dbReference>
<dbReference type="InterPro" id="IPR023885">
    <property type="entry name" value="4Fe4S-binding_SPASM_dom"/>
</dbReference>
<dbReference type="PROSITE" id="PS51918">
    <property type="entry name" value="RADICAL_SAM"/>
    <property type="match status" value="1"/>
</dbReference>
<dbReference type="Pfam" id="PF04055">
    <property type="entry name" value="Radical_SAM"/>
    <property type="match status" value="1"/>
</dbReference>
<name>A0A9D2N421_9FIRM</name>
<dbReference type="InterPro" id="IPR007197">
    <property type="entry name" value="rSAM"/>
</dbReference>
<evidence type="ECO:0000256" key="6">
    <source>
        <dbReference type="ARBA" id="ARBA00023601"/>
    </source>
</evidence>
<comment type="cofactor">
    <cofactor evidence="1">
        <name>[4Fe-4S] cluster</name>
        <dbReference type="ChEBI" id="CHEBI:49883"/>
    </cofactor>
</comment>
<evidence type="ECO:0000313" key="9">
    <source>
        <dbReference type="Proteomes" id="UP000823893"/>
    </source>
</evidence>
<keyword evidence="3" id="KW-0479">Metal-binding</keyword>
<dbReference type="SFLD" id="SFLDG01072">
    <property type="entry name" value="dehydrogenase_like"/>
    <property type="match status" value="1"/>
</dbReference>
<feature type="domain" description="Radical SAM core" evidence="7">
    <location>
        <begin position="1"/>
        <end position="238"/>
    </location>
</feature>
<protein>
    <submittedName>
        <fullName evidence="8">Anaerobic sulfatase maturase</fullName>
    </submittedName>
</protein>
<dbReference type="PANTHER" id="PTHR43273:SF3">
    <property type="entry name" value="ANAEROBIC SULFATASE-MATURATING ENZYME HOMOLOG ASLB-RELATED"/>
    <property type="match status" value="1"/>
</dbReference>
<accession>A0A9D2N421</accession>
<dbReference type="InterPro" id="IPR023867">
    <property type="entry name" value="Sulphatase_maturase_rSAM"/>
</dbReference>
<evidence type="ECO:0000256" key="4">
    <source>
        <dbReference type="ARBA" id="ARBA00023004"/>
    </source>
</evidence>
<evidence type="ECO:0000256" key="5">
    <source>
        <dbReference type="ARBA" id="ARBA00023014"/>
    </source>
</evidence>
<dbReference type="SFLD" id="SFLDF00289">
    <property type="entry name" value="anaerobic_Cys-type_sulfatase-m"/>
    <property type="match status" value="1"/>
</dbReference>
<evidence type="ECO:0000256" key="3">
    <source>
        <dbReference type="ARBA" id="ARBA00022723"/>
    </source>
</evidence>
<dbReference type="NCBIfam" id="TIGR04085">
    <property type="entry name" value="rSAM_more_4Fe4S"/>
    <property type="match status" value="1"/>
</dbReference>
<dbReference type="GO" id="GO:0016491">
    <property type="term" value="F:oxidoreductase activity"/>
    <property type="evidence" value="ECO:0007669"/>
    <property type="project" value="InterPro"/>
</dbReference>
<dbReference type="NCBIfam" id="TIGR03942">
    <property type="entry name" value="sulfatase_rSAM"/>
    <property type="match status" value="1"/>
</dbReference>
<comment type="caution">
    <text evidence="8">The sequence shown here is derived from an EMBL/GenBank/DDBJ whole genome shotgun (WGS) entry which is preliminary data.</text>
</comment>
<evidence type="ECO:0000256" key="2">
    <source>
        <dbReference type="ARBA" id="ARBA00022691"/>
    </source>
</evidence>
<sequence length="374" mass="44403">MALHTILLKPVSGLCNMSCDYCFYCDETKKRDISSYGMMSEETLEKLIRRAMRQARGEICFAFQGGEPTLRGIEFYRRAVELEQRFSKDRLWVMNTIQTNGLELDEKWCRLFREHNFLVGISLDGIPEVHDRYRRDNSGRPTYERVRESIRMLDEFGIEYNILTVVTAQIAEHIQEIYREYIRSGWKYQQYIPCLDPLGEKPGMQEYSLTPELYGEFLIKLFRMWDKDWKKGRAPYIRQFENYIGILMGYEPEACAQRGVCSVQCVAEADGSAYPCDFYVLDEYRLGNYNSDPVEKMEESETARDFVGRSLKIDAGCRVCRWYRLCRGGCQRQRIRNEEEGTYRDYFCQGYRMFFEKCSKRMEEIAQYARYIKI</sequence>
<evidence type="ECO:0000256" key="1">
    <source>
        <dbReference type="ARBA" id="ARBA00001966"/>
    </source>
</evidence>
<keyword evidence="2" id="KW-0949">S-adenosyl-L-methionine</keyword>
<dbReference type="PANTHER" id="PTHR43273">
    <property type="entry name" value="ANAEROBIC SULFATASE-MATURATING ENZYME HOMOLOG ASLB-RELATED"/>
    <property type="match status" value="1"/>
</dbReference>
<reference evidence="8" key="1">
    <citation type="journal article" date="2021" name="PeerJ">
        <title>Extensive microbial diversity within the chicken gut microbiome revealed by metagenomics and culture.</title>
        <authorList>
            <person name="Gilroy R."/>
            <person name="Ravi A."/>
            <person name="Getino M."/>
            <person name="Pursley I."/>
            <person name="Horton D.L."/>
            <person name="Alikhan N.F."/>
            <person name="Baker D."/>
            <person name="Gharbi K."/>
            <person name="Hall N."/>
            <person name="Watson M."/>
            <person name="Adriaenssens E.M."/>
            <person name="Foster-Nyarko E."/>
            <person name="Jarju S."/>
            <person name="Secka A."/>
            <person name="Antonio M."/>
            <person name="Oren A."/>
            <person name="Chaudhuri R.R."/>
            <person name="La Ragione R."/>
            <person name="Hildebrand F."/>
            <person name="Pallen M.J."/>
        </authorList>
    </citation>
    <scope>NUCLEOTIDE SEQUENCE</scope>
    <source>
        <strain evidence="8">ChiSxjej6B18-287</strain>
    </source>
</reference>
<dbReference type="SUPFAM" id="SSF102114">
    <property type="entry name" value="Radical SAM enzymes"/>
    <property type="match status" value="1"/>
</dbReference>
<dbReference type="GO" id="GO:0046872">
    <property type="term" value="F:metal ion binding"/>
    <property type="evidence" value="ECO:0007669"/>
    <property type="project" value="UniProtKB-KW"/>
</dbReference>
<comment type="similarity">
    <text evidence="6">Belongs to the radical SAM superfamily. Anaerobic sulfatase-maturating enzyme family.</text>
</comment>
<dbReference type="InterPro" id="IPR013785">
    <property type="entry name" value="Aldolase_TIM"/>
</dbReference>
<dbReference type="InterPro" id="IPR058240">
    <property type="entry name" value="rSAM_sf"/>
</dbReference>